<reference evidence="5" key="1">
    <citation type="submission" date="2017-02" db="UniProtKB">
        <authorList>
            <consortium name="WormBaseParasite"/>
        </authorList>
    </citation>
    <scope>IDENTIFICATION</scope>
</reference>
<sequence>MTCKASRCVFTFPGESCTNSPAPGVTANRTEIQKKAREAEELRKAALKAGIQVGAEEEKHNEQIAAALAAVVNDVERIPPIPVVEEPKVESEAEDPLEVRRKEIRENIRKEKERREHVNQTIREKLAAMEARKQRMKEIRRLISENHASASSIVEVTKKKLEESLSHVEASNGDSQSDSKENGIADPSTPHVSLEDEQTLEGEEEAAAEDEQTRRDIEETFHSAELNLQ</sequence>
<evidence type="ECO:0000313" key="5">
    <source>
        <dbReference type="WBParaSite" id="NBR_0002182201-mRNA-1"/>
    </source>
</evidence>
<proteinExistence type="predicted"/>
<dbReference type="Proteomes" id="UP000271162">
    <property type="component" value="Unassembled WGS sequence"/>
</dbReference>
<keyword evidence="1" id="KW-0175">Coiled coil</keyword>
<evidence type="ECO:0000313" key="4">
    <source>
        <dbReference type="Proteomes" id="UP000271162"/>
    </source>
</evidence>
<dbReference type="STRING" id="27835.A0A0N4YX50"/>
<evidence type="ECO:0000256" key="2">
    <source>
        <dbReference type="SAM" id="MobiDB-lite"/>
    </source>
</evidence>
<feature type="compositionally biased region" description="Acidic residues" evidence="2">
    <location>
        <begin position="195"/>
        <end position="210"/>
    </location>
</feature>
<evidence type="ECO:0000313" key="3">
    <source>
        <dbReference type="EMBL" id="VDL86153.1"/>
    </source>
</evidence>
<dbReference type="AlphaFoldDB" id="A0A0N4YX50"/>
<gene>
    <name evidence="3" type="ORF">NBR_LOCUS21823</name>
</gene>
<evidence type="ECO:0000256" key="1">
    <source>
        <dbReference type="SAM" id="Coils"/>
    </source>
</evidence>
<organism evidence="5">
    <name type="scientific">Nippostrongylus brasiliensis</name>
    <name type="common">Rat hookworm</name>
    <dbReference type="NCBI Taxonomy" id="27835"/>
    <lineage>
        <taxon>Eukaryota</taxon>
        <taxon>Metazoa</taxon>
        <taxon>Ecdysozoa</taxon>
        <taxon>Nematoda</taxon>
        <taxon>Chromadorea</taxon>
        <taxon>Rhabditida</taxon>
        <taxon>Rhabditina</taxon>
        <taxon>Rhabditomorpha</taxon>
        <taxon>Strongyloidea</taxon>
        <taxon>Heligmosomidae</taxon>
        <taxon>Nippostrongylus</taxon>
    </lineage>
</organism>
<feature type="coiled-coil region" evidence="1">
    <location>
        <begin position="101"/>
        <end position="139"/>
    </location>
</feature>
<reference evidence="3 4" key="2">
    <citation type="submission" date="2018-11" db="EMBL/GenBank/DDBJ databases">
        <authorList>
            <consortium name="Pathogen Informatics"/>
        </authorList>
    </citation>
    <scope>NUCLEOTIDE SEQUENCE [LARGE SCALE GENOMIC DNA]</scope>
</reference>
<keyword evidence="4" id="KW-1185">Reference proteome</keyword>
<accession>A0A0N4YX50</accession>
<dbReference type="WBParaSite" id="NBR_0002182201-mRNA-1">
    <property type="protein sequence ID" value="NBR_0002182201-mRNA-1"/>
    <property type="gene ID" value="NBR_0002182201"/>
</dbReference>
<protein>
    <submittedName>
        <fullName evidence="5">Stathmin</fullName>
    </submittedName>
</protein>
<feature type="compositionally biased region" description="Basic and acidic residues" evidence="2">
    <location>
        <begin position="211"/>
        <end position="222"/>
    </location>
</feature>
<feature type="region of interest" description="Disordered" evidence="2">
    <location>
        <begin position="164"/>
        <end position="229"/>
    </location>
</feature>
<dbReference type="EMBL" id="UYSL01026917">
    <property type="protein sequence ID" value="VDL86153.1"/>
    <property type="molecule type" value="Genomic_DNA"/>
</dbReference>
<name>A0A0N4YX50_NIPBR</name>